<dbReference type="EMBL" id="LSFM01000001">
    <property type="protein sequence ID" value="OBY66438.1"/>
    <property type="molecule type" value="Genomic_DNA"/>
</dbReference>
<proteinExistence type="predicted"/>
<reference evidence="3" key="1">
    <citation type="submission" date="2016-02" db="EMBL/GenBank/DDBJ databases">
        <authorList>
            <person name="Shin S.-K."/>
            <person name="Yi H."/>
            <person name="Kim E."/>
        </authorList>
    </citation>
    <scope>NUCLEOTIDE SEQUENCE [LARGE SCALE GENOMIC DNA]</scope>
    <source>
        <strain evidence="3">LPB0003</strain>
    </source>
</reference>
<dbReference type="Proteomes" id="UP000092584">
    <property type="component" value="Unassembled WGS sequence"/>
</dbReference>
<evidence type="ECO:0000259" key="1">
    <source>
        <dbReference type="Pfam" id="PF07728"/>
    </source>
</evidence>
<organism evidence="2 3">
    <name type="scientific">Polaribacter vadi</name>
    <dbReference type="NCBI Taxonomy" id="1774273"/>
    <lineage>
        <taxon>Bacteria</taxon>
        <taxon>Pseudomonadati</taxon>
        <taxon>Bacteroidota</taxon>
        <taxon>Flavobacteriia</taxon>
        <taxon>Flavobacteriales</taxon>
        <taxon>Flavobacteriaceae</taxon>
    </lineage>
</organism>
<dbReference type="Gene3D" id="3.40.50.300">
    <property type="entry name" value="P-loop containing nucleotide triphosphate hydrolases"/>
    <property type="match status" value="1"/>
</dbReference>
<dbReference type="GO" id="GO:0016887">
    <property type="term" value="F:ATP hydrolysis activity"/>
    <property type="evidence" value="ECO:0007669"/>
    <property type="project" value="InterPro"/>
</dbReference>
<dbReference type="InterPro" id="IPR011704">
    <property type="entry name" value="ATPase_dyneun-rel_AAA"/>
</dbReference>
<dbReference type="SUPFAM" id="SSF52540">
    <property type="entry name" value="P-loop containing nucleoside triphosphate hydrolases"/>
    <property type="match status" value="1"/>
</dbReference>
<dbReference type="GO" id="GO:0005524">
    <property type="term" value="F:ATP binding"/>
    <property type="evidence" value="ECO:0007669"/>
    <property type="project" value="InterPro"/>
</dbReference>
<dbReference type="STRING" id="1774273.LPB03_09435"/>
<evidence type="ECO:0000313" key="2">
    <source>
        <dbReference type="EMBL" id="OBY66438.1"/>
    </source>
</evidence>
<dbReference type="Pfam" id="PF07728">
    <property type="entry name" value="AAA_5"/>
    <property type="match status" value="1"/>
</dbReference>
<protein>
    <recommendedName>
        <fullName evidence="1">ATPase dynein-related AAA domain-containing protein</fullName>
    </recommendedName>
</protein>
<dbReference type="RefSeq" id="WP_065317561.1">
    <property type="nucleotide sequence ID" value="NZ_CP017477.1"/>
</dbReference>
<dbReference type="OrthoDB" id="9781481at2"/>
<dbReference type="KEGG" id="pob:LPB03_09435"/>
<evidence type="ECO:0000313" key="3">
    <source>
        <dbReference type="Proteomes" id="UP000092584"/>
    </source>
</evidence>
<keyword evidence="3" id="KW-1185">Reference proteome</keyword>
<name>A0A1B8U3H7_9FLAO</name>
<sequence>MTAQVIVYEIKSEAAKNAEKLFSHNDKYFYWNEGKFKNLSLGDYVFIVNKESGWVLFTKSNIQEIETHTQKGDTIFKDNIDGKWSSTTRFEILEILKIPDNWEWKSLKNNEAKFIYAKNINIVDKKNVLLNINQLKTLSNKESIIKILDTCKLDFEKKIAEVNSDKLTSTIFLNIKADLEHIETYIEQKGFNFKKSEIINFYLSLKTKPFIILAGISGTGKTQLPRLFAEAIGMSKNQVIQIPVRPDWTDASDLIGYTSLQGNFISKPLTEAIIKAKEDITKPHFFILDEMNLARVEHYFADFLSVIETRFRTKTNEVKTDFLLSKNQIKEADNAHLYDAIYWPENLYLIGTVNMDETTYPFSRKVLDRANSIEMNTVELDWIDKQKQKVDKLTDFTNANLKSEYIGSVELTTTDKQQVEEALEVLKKINKILEIANLQFAYRVRDEIIFYVLYAKKEQLLKQEKAIDFQIMQKILPRVHGSSNRIQKVIISLLNLLTNEDVATSYPDLEYLEKKKKSIIKKSNYPKSTEKLIFMLERFDEDRFTSFWV</sequence>
<feature type="domain" description="ATPase dynein-related AAA" evidence="1">
    <location>
        <begin position="211"/>
        <end position="355"/>
    </location>
</feature>
<comment type="caution">
    <text evidence="2">The sequence shown here is derived from an EMBL/GenBank/DDBJ whole genome shotgun (WGS) entry which is preliminary data.</text>
</comment>
<gene>
    <name evidence="2" type="ORF">LPB3_00100</name>
</gene>
<dbReference type="AlphaFoldDB" id="A0A1B8U3H7"/>
<accession>A0A1B8U3H7</accession>
<dbReference type="InterPro" id="IPR027417">
    <property type="entry name" value="P-loop_NTPase"/>
</dbReference>